<feature type="region of interest" description="Disordered" evidence="7">
    <location>
        <begin position="56"/>
        <end position="87"/>
    </location>
</feature>
<dbReference type="Proteomes" id="UP001179952">
    <property type="component" value="Unassembled WGS sequence"/>
</dbReference>
<dbReference type="Pfam" id="PF00170">
    <property type="entry name" value="bZIP_1"/>
    <property type="match status" value="1"/>
</dbReference>
<name>A0AAV9AS82_ACOGR</name>
<dbReference type="InterPro" id="IPR004827">
    <property type="entry name" value="bZIP"/>
</dbReference>
<dbReference type="SMART" id="SM00338">
    <property type="entry name" value="BRLZ"/>
    <property type="match status" value="1"/>
</dbReference>
<keyword evidence="6" id="KW-0175">Coiled coil</keyword>
<dbReference type="PANTHER" id="PTHR46408:SF10">
    <property type="entry name" value="BASIC LEUCINE ZIPPER 63"/>
    <property type="match status" value="1"/>
</dbReference>
<dbReference type="SUPFAM" id="SSF57959">
    <property type="entry name" value="Leucine zipper domain"/>
    <property type="match status" value="1"/>
</dbReference>
<keyword evidence="2" id="KW-0805">Transcription regulation</keyword>
<evidence type="ECO:0000313" key="9">
    <source>
        <dbReference type="EMBL" id="KAK1267120.1"/>
    </source>
</evidence>
<feature type="region of interest" description="Disordered" evidence="7">
    <location>
        <begin position="147"/>
        <end position="226"/>
    </location>
</feature>
<feature type="coiled-coil region" evidence="6">
    <location>
        <begin position="252"/>
        <end position="314"/>
    </location>
</feature>
<organism evidence="9 10">
    <name type="scientific">Acorus gramineus</name>
    <name type="common">Dwarf sweet flag</name>
    <dbReference type="NCBI Taxonomy" id="55184"/>
    <lineage>
        <taxon>Eukaryota</taxon>
        <taxon>Viridiplantae</taxon>
        <taxon>Streptophyta</taxon>
        <taxon>Embryophyta</taxon>
        <taxon>Tracheophyta</taxon>
        <taxon>Spermatophyta</taxon>
        <taxon>Magnoliopsida</taxon>
        <taxon>Liliopsida</taxon>
        <taxon>Acoraceae</taxon>
        <taxon>Acorus</taxon>
    </lineage>
</organism>
<dbReference type="InterPro" id="IPR045314">
    <property type="entry name" value="bZIP_plant_GBF1"/>
</dbReference>
<keyword evidence="5" id="KW-0539">Nucleus</keyword>
<dbReference type="PROSITE" id="PS50217">
    <property type="entry name" value="BZIP"/>
    <property type="match status" value="1"/>
</dbReference>
<dbReference type="GO" id="GO:0003677">
    <property type="term" value="F:DNA binding"/>
    <property type="evidence" value="ECO:0007669"/>
    <property type="project" value="UniProtKB-KW"/>
</dbReference>
<comment type="caution">
    <text evidence="9">The sequence shown here is derived from an EMBL/GenBank/DDBJ whole genome shotgun (WGS) entry which is preliminary data.</text>
</comment>
<feature type="compositionally biased region" description="Basic and acidic residues" evidence="7">
    <location>
        <begin position="78"/>
        <end position="87"/>
    </location>
</feature>
<keyword evidence="3" id="KW-0238">DNA-binding</keyword>
<evidence type="ECO:0000256" key="3">
    <source>
        <dbReference type="ARBA" id="ARBA00023125"/>
    </source>
</evidence>
<accession>A0AAV9AS82</accession>
<reference evidence="9" key="2">
    <citation type="submission" date="2023-06" db="EMBL/GenBank/DDBJ databases">
        <authorList>
            <person name="Ma L."/>
            <person name="Liu K.-W."/>
            <person name="Li Z."/>
            <person name="Hsiao Y.-Y."/>
            <person name="Qi Y."/>
            <person name="Fu T."/>
            <person name="Tang G."/>
            <person name="Zhang D."/>
            <person name="Sun W.-H."/>
            <person name="Liu D.-K."/>
            <person name="Li Y."/>
            <person name="Chen G.-Z."/>
            <person name="Liu X.-D."/>
            <person name="Liao X.-Y."/>
            <person name="Jiang Y.-T."/>
            <person name="Yu X."/>
            <person name="Hao Y."/>
            <person name="Huang J."/>
            <person name="Zhao X.-W."/>
            <person name="Ke S."/>
            <person name="Chen Y.-Y."/>
            <person name="Wu W.-L."/>
            <person name="Hsu J.-L."/>
            <person name="Lin Y.-F."/>
            <person name="Huang M.-D."/>
            <person name="Li C.-Y."/>
            <person name="Huang L."/>
            <person name="Wang Z.-W."/>
            <person name="Zhao X."/>
            <person name="Zhong W.-Y."/>
            <person name="Peng D.-H."/>
            <person name="Ahmad S."/>
            <person name="Lan S."/>
            <person name="Zhang J.-S."/>
            <person name="Tsai W.-C."/>
            <person name="Van De Peer Y."/>
            <person name="Liu Z.-J."/>
        </authorList>
    </citation>
    <scope>NUCLEOTIDE SEQUENCE</scope>
    <source>
        <strain evidence="9">SCP</strain>
        <tissue evidence="9">Leaves</tissue>
    </source>
</reference>
<dbReference type="EMBL" id="JAUJYN010000007">
    <property type="protein sequence ID" value="KAK1267120.1"/>
    <property type="molecule type" value="Genomic_DNA"/>
</dbReference>
<dbReference type="PROSITE" id="PS00036">
    <property type="entry name" value="BZIP_BASIC"/>
    <property type="match status" value="1"/>
</dbReference>
<feature type="compositionally biased region" description="Low complexity" evidence="7">
    <location>
        <begin position="61"/>
        <end position="71"/>
    </location>
</feature>
<evidence type="ECO:0000313" key="10">
    <source>
        <dbReference type="Proteomes" id="UP001179952"/>
    </source>
</evidence>
<keyword evidence="4" id="KW-0804">Transcription</keyword>
<protein>
    <submittedName>
        <fullName evidence="9">Light-inducible protein CPRF2</fullName>
    </submittedName>
</protein>
<feature type="compositionally biased region" description="Low complexity" evidence="7">
    <location>
        <begin position="92"/>
        <end position="107"/>
    </location>
</feature>
<comment type="subcellular location">
    <subcellularLocation>
        <location evidence="1">Nucleus</location>
    </subcellularLocation>
</comment>
<reference evidence="9" key="1">
    <citation type="journal article" date="2023" name="Nat. Commun.">
        <title>Diploid and tetraploid genomes of Acorus and the evolution of monocots.</title>
        <authorList>
            <person name="Ma L."/>
            <person name="Liu K.W."/>
            <person name="Li Z."/>
            <person name="Hsiao Y.Y."/>
            <person name="Qi Y."/>
            <person name="Fu T."/>
            <person name="Tang G.D."/>
            <person name="Zhang D."/>
            <person name="Sun W.H."/>
            <person name="Liu D.K."/>
            <person name="Li Y."/>
            <person name="Chen G.Z."/>
            <person name="Liu X.D."/>
            <person name="Liao X.Y."/>
            <person name="Jiang Y.T."/>
            <person name="Yu X."/>
            <person name="Hao Y."/>
            <person name="Huang J."/>
            <person name="Zhao X.W."/>
            <person name="Ke S."/>
            <person name="Chen Y.Y."/>
            <person name="Wu W.L."/>
            <person name="Hsu J.L."/>
            <person name="Lin Y.F."/>
            <person name="Huang M.D."/>
            <person name="Li C.Y."/>
            <person name="Huang L."/>
            <person name="Wang Z.W."/>
            <person name="Zhao X."/>
            <person name="Zhong W.Y."/>
            <person name="Peng D.H."/>
            <person name="Ahmad S."/>
            <person name="Lan S."/>
            <person name="Zhang J.S."/>
            <person name="Tsai W.C."/>
            <person name="Van de Peer Y."/>
            <person name="Liu Z.J."/>
        </authorList>
    </citation>
    <scope>NUCLEOTIDE SEQUENCE</scope>
    <source>
        <strain evidence="9">SCP</strain>
    </source>
</reference>
<evidence type="ECO:0000256" key="5">
    <source>
        <dbReference type="ARBA" id="ARBA00023242"/>
    </source>
</evidence>
<dbReference type="CDD" id="cd14702">
    <property type="entry name" value="bZIP_plant_GBF1"/>
    <property type="match status" value="1"/>
</dbReference>
<sequence>MTLLLFSKMEREDFDEFFWPPSTAMAMATATNEERRRMSRSESEWAFQRFLQEAEVRPPAEAESVPSVASSDPMGNRGEGRGEEVVDAKAATDAQMQQPPQPAAAGADRSPEVAIGSEEYQILLKRQLEIACAAAALSMSTAVKPQVSSPIDDHRSPASEASQLGAQSSVKGHGVSNMPDKAGSGPIAIPSLPVTEKNPVVQIRPTTSESSRELSDDDEIEGDMELTENMGPADAKRMRRMLSNRESARRSRRRKQAHLGELETQVSQLRVENSSLMTRLNDISHKYNEASVDNRILKADVETLRAKVKMAEDTVKRVTGINPLFPTISEMSTHTMPFPNTPSDASSDAAVPIQENHIQFYQPPPPQPLPPLQTQRINGGRPIPPEISNAPPSVVVDDAGDGCKMGRTASMQRVASLEHLQKRIRGEVSGPWDAPAPAVWEGGIVDNNANMVNKQNLV</sequence>
<dbReference type="GO" id="GO:0003700">
    <property type="term" value="F:DNA-binding transcription factor activity"/>
    <property type="evidence" value="ECO:0007669"/>
    <property type="project" value="InterPro"/>
</dbReference>
<gene>
    <name evidence="9" type="ORF">QJS04_geneDACA021866</name>
</gene>
<dbReference type="FunFam" id="1.20.5.170:FF:000020">
    <property type="entry name" value="BZIP transcription factor"/>
    <property type="match status" value="1"/>
</dbReference>
<evidence type="ECO:0000256" key="7">
    <source>
        <dbReference type="SAM" id="MobiDB-lite"/>
    </source>
</evidence>
<feature type="compositionally biased region" description="Acidic residues" evidence="7">
    <location>
        <begin position="215"/>
        <end position="226"/>
    </location>
</feature>
<feature type="domain" description="BZIP" evidence="8">
    <location>
        <begin position="234"/>
        <end position="289"/>
    </location>
</feature>
<evidence type="ECO:0000256" key="6">
    <source>
        <dbReference type="SAM" id="Coils"/>
    </source>
</evidence>
<dbReference type="PANTHER" id="PTHR46408">
    <property type="entry name" value="BASIC LEUCINE ZIPPER 63"/>
    <property type="match status" value="1"/>
</dbReference>
<keyword evidence="10" id="KW-1185">Reference proteome</keyword>
<proteinExistence type="predicted"/>
<dbReference type="Pfam" id="PF12498">
    <property type="entry name" value="bZIP_C"/>
    <property type="match status" value="1"/>
</dbReference>
<feature type="region of interest" description="Disordered" evidence="7">
    <location>
        <begin position="92"/>
        <end position="111"/>
    </location>
</feature>
<dbReference type="Gene3D" id="1.20.5.170">
    <property type="match status" value="1"/>
</dbReference>
<dbReference type="InterPro" id="IPR020983">
    <property type="entry name" value="Basic_leucine-zipper_C"/>
</dbReference>
<dbReference type="GO" id="GO:0005634">
    <property type="term" value="C:nucleus"/>
    <property type="evidence" value="ECO:0007669"/>
    <property type="project" value="UniProtKB-SubCell"/>
</dbReference>
<feature type="compositionally biased region" description="Polar residues" evidence="7">
    <location>
        <begin position="159"/>
        <end position="170"/>
    </location>
</feature>
<evidence type="ECO:0000256" key="2">
    <source>
        <dbReference type="ARBA" id="ARBA00023015"/>
    </source>
</evidence>
<dbReference type="AlphaFoldDB" id="A0AAV9AS82"/>
<evidence type="ECO:0000259" key="8">
    <source>
        <dbReference type="PROSITE" id="PS50217"/>
    </source>
</evidence>
<evidence type="ECO:0000256" key="1">
    <source>
        <dbReference type="ARBA" id="ARBA00004123"/>
    </source>
</evidence>
<evidence type="ECO:0000256" key="4">
    <source>
        <dbReference type="ARBA" id="ARBA00023163"/>
    </source>
</evidence>
<dbReference type="InterPro" id="IPR046347">
    <property type="entry name" value="bZIP_sf"/>
</dbReference>